<accession>A0AAV5TD31</accession>
<organism evidence="1 2">
    <name type="scientific">Pristionchus entomophagus</name>
    <dbReference type="NCBI Taxonomy" id="358040"/>
    <lineage>
        <taxon>Eukaryota</taxon>
        <taxon>Metazoa</taxon>
        <taxon>Ecdysozoa</taxon>
        <taxon>Nematoda</taxon>
        <taxon>Chromadorea</taxon>
        <taxon>Rhabditida</taxon>
        <taxon>Rhabditina</taxon>
        <taxon>Diplogasteromorpha</taxon>
        <taxon>Diplogasteroidea</taxon>
        <taxon>Neodiplogasteridae</taxon>
        <taxon>Pristionchus</taxon>
    </lineage>
</organism>
<evidence type="ECO:0000313" key="1">
    <source>
        <dbReference type="EMBL" id="GMS92797.1"/>
    </source>
</evidence>
<reference evidence="1" key="1">
    <citation type="submission" date="2023-10" db="EMBL/GenBank/DDBJ databases">
        <title>Genome assembly of Pristionchus species.</title>
        <authorList>
            <person name="Yoshida K."/>
            <person name="Sommer R.J."/>
        </authorList>
    </citation>
    <scope>NUCLEOTIDE SEQUENCE</scope>
    <source>
        <strain evidence="1">RS0144</strain>
    </source>
</reference>
<keyword evidence="2" id="KW-1185">Reference proteome</keyword>
<dbReference type="EMBL" id="BTSX01000004">
    <property type="protein sequence ID" value="GMS92797.1"/>
    <property type="molecule type" value="Genomic_DNA"/>
</dbReference>
<evidence type="ECO:0000313" key="2">
    <source>
        <dbReference type="Proteomes" id="UP001432027"/>
    </source>
</evidence>
<protein>
    <submittedName>
        <fullName evidence="1">Uncharacterized protein</fullName>
    </submittedName>
</protein>
<comment type="caution">
    <text evidence="1">The sequence shown here is derived from an EMBL/GenBank/DDBJ whole genome shotgun (WGS) entry which is preliminary data.</text>
</comment>
<name>A0AAV5TD31_9BILA</name>
<proteinExistence type="predicted"/>
<sequence length="281" mass="31841">MAEDSSRVLVDEMDRLRKRRRLALVLAESARLPDAYATTFPAPITAKELLALNTRCETPGYEDECSFQYRAEYKSSFAGEEYREWNSNKHGWNSTEKKGAIKQAKVTDLASRALKEGGAYLMGVETKVDQLRTRELREQERFLVEGLARMEMIGVKREKEADNLVEALQEWIEDAERLVALNDQEMFFSVVSKVHKDDNEENEMEGEEEKGDSKVNSLSFSTLFNGTEYSITVEMPNDSVVRVKARPHLGGLEEIIEDALAVCSLLDAITSTFWKLAGPVK</sequence>
<dbReference type="AlphaFoldDB" id="A0AAV5TD31"/>
<dbReference type="Proteomes" id="UP001432027">
    <property type="component" value="Unassembled WGS sequence"/>
</dbReference>
<gene>
    <name evidence="1" type="ORF">PENTCL1PPCAC_14972</name>
</gene>